<reference evidence="5" key="2">
    <citation type="submission" date="2025-08" db="UniProtKB">
        <authorList>
            <consortium name="Ensembl"/>
        </authorList>
    </citation>
    <scope>IDENTIFICATION</scope>
</reference>
<dbReference type="Gene3D" id="3.30.1370.30">
    <property type="match status" value="1"/>
</dbReference>
<dbReference type="GO" id="GO:0006412">
    <property type="term" value="P:translation"/>
    <property type="evidence" value="ECO:0007669"/>
    <property type="project" value="InterPro"/>
</dbReference>
<dbReference type="AlphaFoldDB" id="A0A8C2PML4"/>
<dbReference type="Ensembl" id="ENSCHIT00010030245.1">
    <property type="protein sequence ID" value="ENSCHIP00010021495.1"/>
    <property type="gene ID" value="ENSCHIG00010015823.1"/>
</dbReference>
<sequence>MMCMNILVDALKSISNAEKRGKCQVLIRPGSRVIMRFPNIVMKYIYIGEFEITDDHRVGKIVVNLTWRLNKCEVISPRFNVQLKDLEKCQLTSCHFIVLTTSPGTMDHEEARRKHIGEKIFGFFFSRKVMHTNKMPQRTKTPQIPHKIRF</sequence>
<protein>
    <recommendedName>
        <fullName evidence="4">40S ribosomal protein S15a</fullName>
    </recommendedName>
</protein>
<evidence type="ECO:0000313" key="5">
    <source>
        <dbReference type="Ensembl" id="ENSCHIP00010021495.1"/>
    </source>
</evidence>
<organism evidence="5">
    <name type="scientific">Capra hircus</name>
    <name type="common">Goat</name>
    <dbReference type="NCBI Taxonomy" id="9925"/>
    <lineage>
        <taxon>Eukaryota</taxon>
        <taxon>Metazoa</taxon>
        <taxon>Chordata</taxon>
        <taxon>Craniata</taxon>
        <taxon>Vertebrata</taxon>
        <taxon>Euteleostomi</taxon>
        <taxon>Mammalia</taxon>
        <taxon>Eutheria</taxon>
        <taxon>Laurasiatheria</taxon>
        <taxon>Artiodactyla</taxon>
        <taxon>Ruminantia</taxon>
        <taxon>Pecora</taxon>
        <taxon>Bovidae</taxon>
        <taxon>Caprinae</taxon>
        <taxon>Capra</taxon>
    </lineage>
</organism>
<accession>A0A8C2PML4</accession>
<dbReference type="Gene3D" id="3.30.1490.10">
    <property type="match status" value="1"/>
</dbReference>
<evidence type="ECO:0000256" key="4">
    <source>
        <dbReference type="ARBA" id="ARBA00035422"/>
    </source>
</evidence>
<comment type="similarity">
    <text evidence="1">Belongs to the universal ribosomal protein uS8 family.</text>
</comment>
<reference evidence="5" key="1">
    <citation type="submission" date="2019-03" db="EMBL/GenBank/DDBJ databases">
        <title>Genome sequencing and reference-guided assembly of Black Bengal Goat (Capra hircus).</title>
        <authorList>
            <person name="Siddiki A.Z."/>
            <person name="Baten A."/>
            <person name="Billah M."/>
            <person name="Alam M.A.U."/>
            <person name="Shawrob K.S.M."/>
            <person name="Saha S."/>
            <person name="Chowdhury M."/>
            <person name="Rahman A.H."/>
            <person name="Stear M."/>
            <person name="Miah G."/>
            <person name="Das G.B."/>
            <person name="Hossain M.M."/>
            <person name="Kumkum M."/>
            <person name="Islam M.S."/>
            <person name="Mollah A.M."/>
            <person name="Ahsan A."/>
            <person name="Tusar F."/>
            <person name="Khan M.K.I."/>
        </authorList>
    </citation>
    <scope>NUCLEOTIDE SEQUENCE [LARGE SCALE GENOMIC DNA]</scope>
</reference>
<keyword evidence="2" id="KW-0689">Ribosomal protein</keyword>
<dbReference type="GO" id="GO:0003735">
    <property type="term" value="F:structural constituent of ribosome"/>
    <property type="evidence" value="ECO:0007669"/>
    <property type="project" value="InterPro"/>
</dbReference>
<dbReference type="GO" id="GO:0005840">
    <property type="term" value="C:ribosome"/>
    <property type="evidence" value="ECO:0007669"/>
    <property type="project" value="UniProtKB-KW"/>
</dbReference>
<evidence type="ECO:0000256" key="1">
    <source>
        <dbReference type="ARBA" id="ARBA00006471"/>
    </source>
</evidence>
<keyword evidence="3" id="KW-0687">Ribonucleoprotein</keyword>
<dbReference type="FunFam" id="3.30.1370.30:FF:000001">
    <property type="entry name" value="40S ribosomal protein S15a"/>
    <property type="match status" value="1"/>
</dbReference>
<name>A0A8C2PML4_CAPHI</name>
<dbReference type="InterPro" id="IPR000630">
    <property type="entry name" value="Ribosomal_uS8"/>
</dbReference>
<gene>
    <name evidence="5" type="primary">LOC108633774</name>
</gene>
<evidence type="ECO:0000256" key="2">
    <source>
        <dbReference type="ARBA" id="ARBA00022980"/>
    </source>
</evidence>
<dbReference type="InterPro" id="IPR035987">
    <property type="entry name" value="Ribosomal_uS8_sf"/>
</dbReference>
<dbReference type="Pfam" id="PF00410">
    <property type="entry name" value="Ribosomal_S8"/>
    <property type="match status" value="1"/>
</dbReference>
<dbReference type="SUPFAM" id="SSF56047">
    <property type="entry name" value="Ribosomal protein S8"/>
    <property type="match status" value="1"/>
</dbReference>
<dbReference type="PANTHER" id="PTHR11758">
    <property type="entry name" value="40S RIBOSOMAL PROTEIN S15A"/>
    <property type="match status" value="1"/>
</dbReference>
<proteinExistence type="inferred from homology"/>
<evidence type="ECO:0000256" key="3">
    <source>
        <dbReference type="ARBA" id="ARBA00023274"/>
    </source>
</evidence>
<dbReference type="GO" id="GO:1990904">
    <property type="term" value="C:ribonucleoprotein complex"/>
    <property type="evidence" value="ECO:0007669"/>
    <property type="project" value="UniProtKB-KW"/>
</dbReference>